<organism evidence="2 3">
    <name type="scientific">Campylobacter geochelonis</name>
    <dbReference type="NCBI Taxonomy" id="1780362"/>
    <lineage>
        <taxon>Bacteria</taxon>
        <taxon>Pseudomonadati</taxon>
        <taxon>Campylobacterota</taxon>
        <taxon>Epsilonproteobacteria</taxon>
        <taxon>Campylobacterales</taxon>
        <taxon>Campylobacteraceae</taxon>
        <taxon>Campylobacter</taxon>
    </lineage>
</organism>
<evidence type="ECO:0000313" key="2">
    <source>
        <dbReference type="EMBL" id="CZE48215.1"/>
    </source>
</evidence>
<sequence>MNNSRVEIENNPNFVEISLVGDWTYKASKKSINTIKNIINKNQNIALNLSSVTKLDYAMAIILHEFELKFKDKFKFVNSSQSYSDIFKLIDDKNVDFNYIPQSPKSTILEDIGKSAIEAYESFLNFAYFIGELFSKFVYTLLNPSKIRLKEVSNHCKYAGINAIFIVCLTCFLIGVVLVYIGAGMLSRFGASIYVIEIMGMLTLRELGPLIAAIVMAGRSASSFTAQIGVMKITEEIDAMKTMSFDPFIFLVMPRIIAMVIITPLVIFLADMASLAGQILVANWYLDISFSTYVDRFKEFVGVRHFIVGMIKAPFFGLIIALVGCFRGFEVKGNTQSLGTLTTTSVVNAIFWVIAIDAVFAIFFSQTSL</sequence>
<feature type="transmembrane region" description="Helical" evidence="1">
    <location>
        <begin position="275"/>
        <end position="294"/>
    </location>
</feature>
<feature type="transmembrane region" description="Helical" evidence="1">
    <location>
        <begin position="248"/>
        <end position="269"/>
    </location>
</feature>
<dbReference type="SUPFAM" id="SSF56266">
    <property type="entry name" value="DmpA/ArgJ-like"/>
    <property type="match status" value="1"/>
</dbReference>
<keyword evidence="1" id="KW-0812">Transmembrane</keyword>
<evidence type="ECO:0000313" key="3">
    <source>
        <dbReference type="Proteomes" id="UP000069632"/>
    </source>
</evidence>
<dbReference type="GO" id="GO:0043190">
    <property type="term" value="C:ATP-binding cassette (ABC) transporter complex"/>
    <property type="evidence" value="ECO:0007669"/>
    <property type="project" value="InterPro"/>
</dbReference>
<keyword evidence="3" id="KW-1185">Reference proteome</keyword>
<dbReference type="RefSeq" id="WP_075540318.1">
    <property type="nucleotide sequence ID" value="NZ_CP053844.1"/>
</dbReference>
<dbReference type="InterPro" id="IPR003453">
    <property type="entry name" value="ABC_MlaE_roteobac"/>
</dbReference>
<name>A0A128EH63_9BACT</name>
<comment type="similarity">
    <text evidence="1">Belongs to the MlaE permease family.</text>
</comment>
<dbReference type="Proteomes" id="UP000069632">
    <property type="component" value="Unassembled WGS sequence"/>
</dbReference>
<keyword evidence="1" id="KW-0472">Membrane</keyword>
<dbReference type="NCBIfam" id="TIGR00056">
    <property type="entry name" value="MlaE family lipid ABC transporter permease subunit"/>
    <property type="match status" value="1"/>
</dbReference>
<dbReference type="GO" id="GO:0005548">
    <property type="term" value="F:phospholipid transporter activity"/>
    <property type="evidence" value="ECO:0007669"/>
    <property type="project" value="TreeGrafter"/>
</dbReference>
<feature type="transmembrane region" description="Helical" evidence="1">
    <location>
        <begin position="349"/>
        <end position="365"/>
    </location>
</feature>
<dbReference type="AlphaFoldDB" id="A0A128EH63"/>
<feature type="transmembrane region" description="Helical" evidence="1">
    <location>
        <begin position="306"/>
        <end position="329"/>
    </location>
</feature>
<dbReference type="EMBL" id="FIZP01000006">
    <property type="protein sequence ID" value="CZE48215.1"/>
    <property type="molecule type" value="Genomic_DNA"/>
</dbReference>
<evidence type="ECO:0000256" key="1">
    <source>
        <dbReference type="RuleBase" id="RU362044"/>
    </source>
</evidence>
<dbReference type="InterPro" id="IPR030802">
    <property type="entry name" value="Permease_MalE"/>
</dbReference>
<protein>
    <submittedName>
        <fullName evidence="2">Stas domain-containing protein</fullName>
    </submittedName>
</protein>
<dbReference type="InterPro" id="IPR016117">
    <property type="entry name" value="ArgJ-like_dom_sf"/>
</dbReference>
<feature type="transmembrane region" description="Helical" evidence="1">
    <location>
        <begin position="163"/>
        <end position="187"/>
    </location>
</feature>
<dbReference type="PANTHER" id="PTHR30188">
    <property type="entry name" value="ABC TRANSPORTER PERMEASE PROTEIN-RELATED"/>
    <property type="match status" value="1"/>
</dbReference>
<dbReference type="PANTHER" id="PTHR30188:SF3">
    <property type="entry name" value="ABC TRANSPORTER PERMEASE"/>
    <property type="match status" value="1"/>
</dbReference>
<accession>A0A128EH63</accession>
<gene>
    <name evidence="2" type="primary">mlaE</name>
    <name evidence="2" type="ORF">ERS672216_01298</name>
</gene>
<reference evidence="2 3" key="1">
    <citation type="submission" date="2016-02" db="EMBL/GenBank/DDBJ databases">
        <authorList>
            <consortium name="Pathogen Informatics"/>
        </authorList>
    </citation>
    <scope>NUCLEOTIDE SEQUENCE [LARGE SCALE GENOMIC DNA]</scope>
    <source>
        <strain evidence="2 3">RC20</strain>
    </source>
</reference>
<keyword evidence="1" id="KW-1133">Transmembrane helix</keyword>
<dbReference type="Pfam" id="PF02405">
    <property type="entry name" value="MlaE"/>
    <property type="match status" value="1"/>
</dbReference>
<proteinExistence type="inferred from homology"/>